<protein>
    <submittedName>
        <fullName evidence="6">WDR55 family WD repeat protein</fullName>
    </submittedName>
</protein>
<feature type="compositionally biased region" description="Acidic residues" evidence="5">
    <location>
        <begin position="339"/>
        <end position="350"/>
    </location>
</feature>
<keyword evidence="3" id="KW-0677">Repeat</keyword>
<evidence type="ECO:0000256" key="4">
    <source>
        <dbReference type="ARBA" id="ARBA00023242"/>
    </source>
</evidence>
<dbReference type="GeneID" id="25031145"/>
<dbReference type="PANTHER" id="PTHR22652:SF0">
    <property type="entry name" value="NUCLEOPORIN NUP43"/>
    <property type="match status" value="1"/>
</dbReference>
<dbReference type="SUPFAM" id="SSF50978">
    <property type="entry name" value="WD40 repeat-like"/>
    <property type="match status" value="1"/>
</dbReference>
<dbReference type="OrthoDB" id="2288928at2759"/>
<dbReference type="HOGENOM" id="CLU_035848_0_0_1"/>
<dbReference type="InterPro" id="IPR001680">
    <property type="entry name" value="WD40_rpt"/>
</dbReference>
<evidence type="ECO:0000256" key="2">
    <source>
        <dbReference type="ARBA" id="ARBA00022574"/>
    </source>
</evidence>
<proteinExistence type="predicted"/>
<comment type="subcellular location">
    <subcellularLocation>
        <location evidence="1">Nucleus</location>
    </subcellularLocation>
</comment>
<evidence type="ECO:0000256" key="1">
    <source>
        <dbReference type="ARBA" id="ARBA00004123"/>
    </source>
</evidence>
<dbReference type="eggNOG" id="KOG2444">
    <property type="taxonomic scope" value="Eukaryota"/>
</dbReference>
<dbReference type="VEuPathDB" id="FungiDB:SOCG_02167"/>
<dbReference type="EMBL" id="KE503206">
    <property type="protein sequence ID" value="EPX74685.1"/>
    <property type="molecule type" value="Genomic_DNA"/>
</dbReference>
<dbReference type="Gene3D" id="2.130.10.10">
    <property type="entry name" value="YVTN repeat-like/Quinoprotein amine dehydrogenase"/>
    <property type="match status" value="1"/>
</dbReference>
<evidence type="ECO:0000313" key="6">
    <source>
        <dbReference type="EMBL" id="EPX74685.1"/>
    </source>
</evidence>
<dbReference type="GO" id="GO:0031080">
    <property type="term" value="C:nuclear pore outer ring"/>
    <property type="evidence" value="ECO:0007669"/>
    <property type="project" value="TreeGrafter"/>
</dbReference>
<evidence type="ECO:0000256" key="3">
    <source>
        <dbReference type="ARBA" id="ARBA00022737"/>
    </source>
</evidence>
<feature type="region of interest" description="Disordered" evidence="5">
    <location>
        <begin position="312"/>
        <end position="379"/>
    </location>
</feature>
<evidence type="ECO:0000256" key="5">
    <source>
        <dbReference type="SAM" id="MobiDB-lite"/>
    </source>
</evidence>
<dbReference type="Proteomes" id="UP000016088">
    <property type="component" value="Unassembled WGS sequence"/>
</dbReference>
<dbReference type="SMART" id="SM00320">
    <property type="entry name" value="WD40"/>
    <property type="match status" value="5"/>
</dbReference>
<accession>S9R938</accession>
<gene>
    <name evidence="6" type="ORF">SOCG_02167</name>
</gene>
<keyword evidence="4" id="KW-0539">Nucleus</keyword>
<dbReference type="Pfam" id="PF24796">
    <property type="entry name" value="WDR55"/>
    <property type="match status" value="1"/>
</dbReference>
<evidence type="ECO:0000313" key="7">
    <source>
        <dbReference type="Proteomes" id="UP000016088"/>
    </source>
</evidence>
<organism evidence="6 7">
    <name type="scientific">Schizosaccharomyces octosporus (strain yFS286)</name>
    <name type="common">Fission yeast</name>
    <name type="synonym">Octosporomyces octosporus</name>
    <dbReference type="NCBI Taxonomy" id="483514"/>
    <lineage>
        <taxon>Eukaryota</taxon>
        <taxon>Fungi</taxon>
        <taxon>Dikarya</taxon>
        <taxon>Ascomycota</taxon>
        <taxon>Taphrinomycotina</taxon>
        <taxon>Schizosaccharomycetes</taxon>
        <taxon>Schizosaccharomycetales</taxon>
        <taxon>Schizosaccharomycetaceae</taxon>
        <taxon>Schizosaccharomyces</taxon>
    </lineage>
</organism>
<sequence>MSKLNSAAKLRHVFDDDVFNLITYGEKNNLLVGFSNGRVANYSYDEENNSLVEEWNTKRHKISCRNLSLTDDNSEFISVGSDCVLKLADTSSGRVTSKWIQEETASAELSPYSVVEWVEGNNIFATGDDDGCVTIWDRRKNGGVLHSHRDQIDYISSISPFEDRFMVATSGDGTLLVLDARNFKSAVLSEEQDDDLTCGAFTRDNNAKKKFAVGTASGVVTLFTKGDWGDHTDRIMPPIRSNDYSVETMNRAGADTLYIGGSDGCLRQLNILPNRYEKIIGQHTSKAGVDTADVSENGEYLISASGSELIFWGTGDDSNESNKADQDSEEESDETKSDESEDESSSDSDEPTQNSKRNKKSAKAAPKKKVPKTDFFDGL</sequence>
<feature type="compositionally biased region" description="Basic residues" evidence="5">
    <location>
        <begin position="356"/>
        <end position="370"/>
    </location>
</feature>
<reference evidence="6 7" key="1">
    <citation type="journal article" date="2011" name="Science">
        <title>Comparative functional genomics of the fission yeasts.</title>
        <authorList>
            <person name="Rhind N."/>
            <person name="Chen Z."/>
            <person name="Yassour M."/>
            <person name="Thompson D.A."/>
            <person name="Haas B.J."/>
            <person name="Habib N."/>
            <person name="Wapinski I."/>
            <person name="Roy S."/>
            <person name="Lin M.F."/>
            <person name="Heiman D.I."/>
            <person name="Young S.K."/>
            <person name="Furuya K."/>
            <person name="Guo Y."/>
            <person name="Pidoux A."/>
            <person name="Chen H.M."/>
            <person name="Robbertse B."/>
            <person name="Goldberg J.M."/>
            <person name="Aoki K."/>
            <person name="Bayne E.H."/>
            <person name="Berlin A.M."/>
            <person name="Desjardins C.A."/>
            <person name="Dobbs E."/>
            <person name="Dukaj L."/>
            <person name="Fan L."/>
            <person name="FitzGerald M.G."/>
            <person name="French C."/>
            <person name="Gujja S."/>
            <person name="Hansen K."/>
            <person name="Keifenheim D."/>
            <person name="Levin J.Z."/>
            <person name="Mosher R.A."/>
            <person name="Mueller C.A."/>
            <person name="Pfiffner J."/>
            <person name="Priest M."/>
            <person name="Russ C."/>
            <person name="Smialowska A."/>
            <person name="Swoboda P."/>
            <person name="Sykes S.M."/>
            <person name="Vaughn M."/>
            <person name="Vengrova S."/>
            <person name="Yoder R."/>
            <person name="Zeng Q."/>
            <person name="Allshire R."/>
            <person name="Baulcombe D."/>
            <person name="Birren B.W."/>
            <person name="Brown W."/>
            <person name="Ekwall K."/>
            <person name="Kellis M."/>
            <person name="Leatherwood J."/>
            <person name="Levin H."/>
            <person name="Margalit H."/>
            <person name="Martienssen R."/>
            <person name="Nieduszynski C.A."/>
            <person name="Spatafora J.W."/>
            <person name="Friedman N."/>
            <person name="Dalgaard J.Z."/>
            <person name="Baumann P."/>
            <person name="Niki H."/>
            <person name="Regev A."/>
            <person name="Nusbaum C."/>
        </authorList>
    </citation>
    <scope>NUCLEOTIDE SEQUENCE [LARGE SCALE GENOMIC DNA]</scope>
    <source>
        <strain evidence="7">yFS286</strain>
    </source>
</reference>
<dbReference type="InterPro" id="IPR015943">
    <property type="entry name" value="WD40/YVTN_repeat-like_dom_sf"/>
</dbReference>
<keyword evidence="2" id="KW-0853">WD repeat</keyword>
<dbReference type="InterPro" id="IPR036322">
    <property type="entry name" value="WD40_repeat_dom_sf"/>
</dbReference>
<dbReference type="OMA" id="QAIHPTE"/>
<name>S9R938_SCHOY</name>
<dbReference type="AlphaFoldDB" id="S9R938"/>
<dbReference type="PANTHER" id="PTHR22652">
    <property type="entry name" value="NUCLEOPORIN NUP43"/>
    <property type="match status" value="1"/>
</dbReference>
<dbReference type="RefSeq" id="XP_013016115.1">
    <property type="nucleotide sequence ID" value="XM_013160661.1"/>
</dbReference>
<keyword evidence="7" id="KW-1185">Reference proteome</keyword>